<evidence type="ECO:0000313" key="3">
    <source>
        <dbReference type="Proteomes" id="UP000187209"/>
    </source>
</evidence>
<dbReference type="Proteomes" id="UP000187209">
    <property type="component" value="Unassembled WGS sequence"/>
</dbReference>
<reference evidence="2 3" key="1">
    <citation type="submission" date="2016-11" db="EMBL/GenBank/DDBJ databases">
        <title>The macronuclear genome of Stentor coeruleus: a giant cell with tiny introns.</title>
        <authorList>
            <person name="Slabodnick M."/>
            <person name="Ruby J.G."/>
            <person name="Reiff S.B."/>
            <person name="Swart E.C."/>
            <person name="Gosai S."/>
            <person name="Prabakaran S."/>
            <person name="Witkowska E."/>
            <person name="Larue G.E."/>
            <person name="Fisher S."/>
            <person name="Freeman R.M."/>
            <person name="Gunawardena J."/>
            <person name="Chu W."/>
            <person name="Stover N.A."/>
            <person name="Gregory B.D."/>
            <person name="Nowacki M."/>
            <person name="Derisi J."/>
            <person name="Roy S.W."/>
            <person name="Marshall W.F."/>
            <person name="Sood P."/>
        </authorList>
    </citation>
    <scope>NUCLEOTIDE SEQUENCE [LARGE SCALE GENOMIC DNA]</scope>
    <source>
        <strain evidence="2">WM001</strain>
    </source>
</reference>
<gene>
    <name evidence="2" type="ORF">SteCoe_33917</name>
</gene>
<comment type="caution">
    <text evidence="2">The sequence shown here is derived from an EMBL/GenBank/DDBJ whole genome shotgun (WGS) entry which is preliminary data.</text>
</comment>
<evidence type="ECO:0000313" key="2">
    <source>
        <dbReference type="EMBL" id="OMJ68583.1"/>
    </source>
</evidence>
<organism evidence="2 3">
    <name type="scientific">Stentor coeruleus</name>
    <dbReference type="NCBI Taxonomy" id="5963"/>
    <lineage>
        <taxon>Eukaryota</taxon>
        <taxon>Sar</taxon>
        <taxon>Alveolata</taxon>
        <taxon>Ciliophora</taxon>
        <taxon>Postciliodesmatophora</taxon>
        <taxon>Heterotrichea</taxon>
        <taxon>Heterotrichida</taxon>
        <taxon>Stentoridae</taxon>
        <taxon>Stentor</taxon>
    </lineage>
</organism>
<dbReference type="PANTHER" id="PTHR38483:SF1">
    <property type="entry name" value="ION TRANSPORT DOMAIN-CONTAINING PROTEIN"/>
    <property type="match status" value="1"/>
</dbReference>
<proteinExistence type="predicted"/>
<keyword evidence="3" id="KW-1185">Reference proteome</keyword>
<evidence type="ECO:0008006" key="4">
    <source>
        <dbReference type="Google" id="ProtNLM"/>
    </source>
</evidence>
<name>A0A1R2AVM6_9CILI</name>
<dbReference type="EMBL" id="MPUH01001307">
    <property type="protein sequence ID" value="OMJ68583.1"/>
    <property type="molecule type" value="Genomic_DNA"/>
</dbReference>
<feature type="transmembrane region" description="Helical" evidence="1">
    <location>
        <begin position="37"/>
        <end position="58"/>
    </location>
</feature>
<evidence type="ECO:0000256" key="1">
    <source>
        <dbReference type="SAM" id="Phobius"/>
    </source>
</evidence>
<sequence>MQSGYLIKDSVEKLENLSKLTCGVIFKRTSFSIFTQINYTLLIILCIVCIMLNLFIQIPGDGSYMLKVLEICLSVLITGEIIIRAFSERNFNNWSCSVSNLGDYSIATLSLIGILLCFHQDYMEILGDTACDVLFILRSGLFITKIMFMCNYGHESKLINLSISLNDEDEDDFRMKFEQARIRYRYRATMPVLEEEDEEDEEEDRKCVYEDDVFRQVLQVRA</sequence>
<accession>A0A1R2AVM6</accession>
<keyword evidence="1" id="KW-0472">Membrane</keyword>
<dbReference type="AlphaFoldDB" id="A0A1R2AVM6"/>
<protein>
    <recommendedName>
        <fullName evidence="4">Ion transport domain-containing protein</fullName>
    </recommendedName>
</protein>
<dbReference type="PANTHER" id="PTHR38483">
    <property type="entry name" value="CHROMOSOME 1, WHOLE GENOME SHOTGUN SEQUENCE"/>
    <property type="match status" value="1"/>
</dbReference>
<keyword evidence="1" id="KW-1133">Transmembrane helix</keyword>
<keyword evidence="1" id="KW-0812">Transmembrane</keyword>